<keyword evidence="2" id="KW-0808">Transferase</keyword>
<dbReference type="PANTHER" id="PTHR48014:SF7">
    <property type="entry name" value="SERINE_THREONINE-PROTEIN KINASE BLUS1"/>
    <property type="match status" value="1"/>
</dbReference>
<protein>
    <recommendedName>
        <fullName evidence="7">Protein kinase domain-containing protein</fullName>
    </recommendedName>
</protein>
<evidence type="ECO:0000313" key="9">
    <source>
        <dbReference type="Proteomes" id="UP000325577"/>
    </source>
</evidence>
<dbReference type="InterPro" id="IPR047173">
    <property type="entry name" value="STRAD_A/B-like"/>
</dbReference>
<evidence type="ECO:0000256" key="4">
    <source>
        <dbReference type="ARBA" id="ARBA00022777"/>
    </source>
</evidence>
<feature type="binding site" evidence="6">
    <location>
        <position position="398"/>
    </location>
    <ligand>
        <name>ATP</name>
        <dbReference type="ChEBI" id="CHEBI:30616"/>
    </ligand>
</feature>
<keyword evidence="5 6" id="KW-0067">ATP-binding</keyword>
<evidence type="ECO:0000256" key="1">
    <source>
        <dbReference type="ARBA" id="ARBA00008874"/>
    </source>
</evidence>
<name>A0A5J5A553_9ASTE</name>
<dbReference type="PROSITE" id="PS00107">
    <property type="entry name" value="PROTEIN_KINASE_ATP"/>
    <property type="match status" value="2"/>
</dbReference>
<dbReference type="Pfam" id="PF00069">
    <property type="entry name" value="Pkinase"/>
    <property type="match status" value="2"/>
</dbReference>
<dbReference type="InterPro" id="IPR008271">
    <property type="entry name" value="Ser/Thr_kinase_AS"/>
</dbReference>
<accession>A0A5J5A553</accession>
<reference evidence="8 9" key="1">
    <citation type="submission" date="2019-09" db="EMBL/GenBank/DDBJ databases">
        <title>A chromosome-level genome assembly of the Chinese tupelo Nyssa sinensis.</title>
        <authorList>
            <person name="Yang X."/>
            <person name="Kang M."/>
            <person name="Yang Y."/>
            <person name="Xiong H."/>
            <person name="Wang M."/>
            <person name="Zhang Z."/>
            <person name="Wang Z."/>
            <person name="Wu H."/>
            <person name="Ma T."/>
            <person name="Liu J."/>
            <person name="Xi Z."/>
        </authorList>
    </citation>
    <scope>NUCLEOTIDE SEQUENCE [LARGE SCALE GENOMIC DNA]</scope>
    <source>
        <strain evidence="8">J267</strain>
        <tissue evidence="8">Leaf</tissue>
    </source>
</reference>
<feature type="binding site" evidence="6">
    <location>
        <position position="50"/>
    </location>
    <ligand>
        <name>ATP</name>
        <dbReference type="ChEBI" id="CHEBI:30616"/>
    </ligand>
</feature>
<feature type="domain" description="Protein kinase" evidence="7">
    <location>
        <begin position="368"/>
        <end position="645"/>
    </location>
</feature>
<gene>
    <name evidence="8" type="ORF">F0562_007139</name>
</gene>
<dbReference type="GO" id="GO:0043539">
    <property type="term" value="F:protein serine/threonine kinase activator activity"/>
    <property type="evidence" value="ECO:0007669"/>
    <property type="project" value="InterPro"/>
</dbReference>
<dbReference type="Gene3D" id="3.30.200.20">
    <property type="entry name" value="Phosphorylase Kinase, domain 1"/>
    <property type="match status" value="2"/>
</dbReference>
<evidence type="ECO:0000256" key="3">
    <source>
        <dbReference type="ARBA" id="ARBA00022741"/>
    </source>
</evidence>
<keyword evidence="9" id="KW-1185">Reference proteome</keyword>
<evidence type="ECO:0000313" key="8">
    <source>
        <dbReference type="EMBL" id="KAA8525284.1"/>
    </source>
</evidence>
<evidence type="ECO:0000256" key="5">
    <source>
        <dbReference type="ARBA" id="ARBA00022840"/>
    </source>
</evidence>
<dbReference type="AlphaFoldDB" id="A0A5J5A553"/>
<evidence type="ECO:0000256" key="2">
    <source>
        <dbReference type="ARBA" id="ARBA00022679"/>
    </source>
</evidence>
<dbReference type="GO" id="GO:0005524">
    <property type="term" value="F:ATP binding"/>
    <property type="evidence" value="ECO:0007669"/>
    <property type="project" value="UniProtKB-UniRule"/>
</dbReference>
<dbReference type="Gene3D" id="1.10.510.10">
    <property type="entry name" value="Transferase(Phosphotransferase) domain 1"/>
    <property type="match status" value="2"/>
</dbReference>
<dbReference type="Proteomes" id="UP000325577">
    <property type="component" value="Linkage Group LG3"/>
</dbReference>
<dbReference type="PROSITE" id="PS00108">
    <property type="entry name" value="PROTEIN_KINASE_ST"/>
    <property type="match status" value="1"/>
</dbReference>
<dbReference type="InterPro" id="IPR000719">
    <property type="entry name" value="Prot_kinase_dom"/>
</dbReference>
<organism evidence="8 9">
    <name type="scientific">Nyssa sinensis</name>
    <dbReference type="NCBI Taxonomy" id="561372"/>
    <lineage>
        <taxon>Eukaryota</taxon>
        <taxon>Viridiplantae</taxon>
        <taxon>Streptophyta</taxon>
        <taxon>Embryophyta</taxon>
        <taxon>Tracheophyta</taxon>
        <taxon>Spermatophyta</taxon>
        <taxon>Magnoliopsida</taxon>
        <taxon>eudicotyledons</taxon>
        <taxon>Gunneridae</taxon>
        <taxon>Pentapetalae</taxon>
        <taxon>asterids</taxon>
        <taxon>Cornales</taxon>
        <taxon>Nyssaceae</taxon>
        <taxon>Nyssa</taxon>
    </lineage>
</organism>
<dbReference type="OrthoDB" id="248923at2759"/>
<sequence>MADEEEPRKVDQCPVDPNCYQNLEEIGRGVNAIVYKAICEPMNKTVVAIKVIDLDRSRPVFQDIVQREAETMSLLSHPNILKAHCTFTVGRRLWVVMPFISAGSLQSIMSSSFPDGLPEPCIAIVLKQTLNALSYLHEHGHLHKGIKPGNILIDSNGSVKLTDFGVLTAGFSSVGVAETPYWMPVEVIYPLDRPGYDLKADIWCFGITALQLAHGKPPLSHLPPSKSLIMKIRDRFRFSSDYEYQKNRNSKNNFSNSFKNMVGLCLCEDPSERPSADQLLQHSFFENINGSDFLVKNVLLVETKKIIGWIFNEDGFELYPVLFPIDWAQGQMSPTGWKRARKYHCLHAFMADEEEPRLVQYPIDPNCYQNLVEIGRGVNAIVYKAICEPMNKKVVAIKAIDLDRSRPDFVDIVQREAETMSLLSHPNILKTHCTFTVGRRLWVIMPFMSGGSLQSIMSSSFPDGLPEPCLAIVLKETLNALLYLHEHGLLHKDIKPGNILIDSNGSVKLSDFGVSSSIYESEPESESESSSSLSSRLFRMPYWMPFEVIYAPAVLPGKADIWCFGITALELAHGRPPLSHLPPSNSLMMKIRERFRIRFADYKYEKNKNIKNNFSDSFKDMVVLCLDLKPSERASAYQLLKLSVFRKSNGSDFLVENLLKGLPTLEQRFPKTEDEKELLGDECETKIGEWTFNVDGFELDPMLFDNGDDSDAANASSQDLLFELDLRL</sequence>
<keyword evidence="3 6" id="KW-0547">Nucleotide-binding</keyword>
<comment type="similarity">
    <text evidence="1">Belongs to the protein kinase superfamily. STE Ser/Thr protein kinase family. STE20 subfamily.</text>
</comment>
<evidence type="ECO:0000259" key="7">
    <source>
        <dbReference type="PROSITE" id="PS50011"/>
    </source>
</evidence>
<dbReference type="FunFam" id="1.10.510.10:FF:000947">
    <property type="entry name" value="serine/threonine-protein kinase OSR1"/>
    <property type="match status" value="2"/>
</dbReference>
<dbReference type="PROSITE" id="PS50011">
    <property type="entry name" value="PROTEIN_KINASE_DOM"/>
    <property type="match status" value="2"/>
</dbReference>
<dbReference type="InterPro" id="IPR017441">
    <property type="entry name" value="Protein_kinase_ATP_BS"/>
</dbReference>
<feature type="domain" description="Protein kinase" evidence="7">
    <location>
        <begin position="20"/>
        <end position="285"/>
    </location>
</feature>
<keyword evidence="4" id="KW-0418">Kinase</keyword>
<dbReference type="SMART" id="SM00220">
    <property type="entry name" value="S_TKc"/>
    <property type="match status" value="2"/>
</dbReference>
<dbReference type="EMBL" id="CM018046">
    <property type="protein sequence ID" value="KAA8525284.1"/>
    <property type="molecule type" value="Genomic_DNA"/>
</dbReference>
<proteinExistence type="inferred from homology"/>
<dbReference type="SUPFAM" id="SSF56112">
    <property type="entry name" value="Protein kinase-like (PK-like)"/>
    <property type="match status" value="2"/>
</dbReference>
<dbReference type="PANTHER" id="PTHR48014">
    <property type="entry name" value="SERINE/THREONINE-PROTEIN KINASE FRAY2"/>
    <property type="match status" value="1"/>
</dbReference>
<evidence type="ECO:0000256" key="6">
    <source>
        <dbReference type="PROSITE-ProRule" id="PRU10141"/>
    </source>
</evidence>
<dbReference type="InterPro" id="IPR011009">
    <property type="entry name" value="Kinase-like_dom_sf"/>
</dbReference>
<dbReference type="GO" id="GO:0004672">
    <property type="term" value="F:protein kinase activity"/>
    <property type="evidence" value="ECO:0007669"/>
    <property type="project" value="InterPro"/>
</dbReference>